<evidence type="ECO:0000256" key="6">
    <source>
        <dbReference type="SAM" id="MobiDB-lite"/>
    </source>
</evidence>
<keyword evidence="2" id="KW-1003">Cell membrane</keyword>
<dbReference type="InterPro" id="IPR032808">
    <property type="entry name" value="DoxX"/>
</dbReference>
<dbReference type="AlphaFoldDB" id="A0ABD5P8D2"/>
<evidence type="ECO:0000256" key="7">
    <source>
        <dbReference type="SAM" id="Phobius"/>
    </source>
</evidence>
<evidence type="ECO:0000256" key="3">
    <source>
        <dbReference type="ARBA" id="ARBA00022692"/>
    </source>
</evidence>
<comment type="subcellular location">
    <subcellularLocation>
        <location evidence="1">Cell membrane</location>
        <topology evidence="1">Multi-pass membrane protein</topology>
    </subcellularLocation>
</comment>
<dbReference type="Pfam" id="PF07681">
    <property type="entry name" value="DoxX"/>
    <property type="match status" value="1"/>
</dbReference>
<evidence type="ECO:0000313" key="9">
    <source>
        <dbReference type="Proteomes" id="UP001595921"/>
    </source>
</evidence>
<dbReference type="RefSeq" id="WP_267622559.1">
    <property type="nucleotide sequence ID" value="NZ_JAODIW010000006.1"/>
</dbReference>
<evidence type="ECO:0000256" key="5">
    <source>
        <dbReference type="ARBA" id="ARBA00023136"/>
    </source>
</evidence>
<evidence type="ECO:0000256" key="2">
    <source>
        <dbReference type="ARBA" id="ARBA00022475"/>
    </source>
</evidence>
<evidence type="ECO:0000256" key="1">
    <source>
        <dbReference type="ARBA" id="ARBA00004651"/>
    </source>
</evidence>
<feature type="transmembrane region" description="Helical" evidence="7">
    <location>
        <begin position="91"/>
        <end position="114"/>
    </location>
</feature>
<feature type="transmembrane region" description="Helical" evidence="7">
    <location>
        <begin position="283"/>
        <end position="306"/>
    </location>
</feature>
<keyword evidence="9" id="KW-1185">Reference proteome</keyword>
<keyword evidence="3 7" id="KW-0812">Transmembrane</keyword>
<dbReference type="PANTHER" id="PTHR33452:SF1">
    <property type="entry name" value="INNER MEMBRANE PROTEIN YPHA-RELATED"/>
    <property type="match status" value="1"/>
</dbReference>
<dbReference type="PANTHER" id="PTHR33452">
    <property type="entry name" value="OXIDOREDUCTASE CATD-RELATED"/>
    <property type="match status" value="1"/>
</dbReference>
<feature type="transmembrane region" description="Helical" evidence="7">
    <location>
        <begin position="120"/>
        <end position="139"/>
    </location>
</feature>
<reference evidence="8 9" key="1">
    <citation type="journal article" date="2019" name="Int. J. Syst. Evol. Microbiol.">
        <title>The Global Catalogue of Microorganisms (GCM) 10K type strain sequencing project: providing services to taxonomists for standard genome sequencing and annotation.</title>
        <authorList>
            <consortium name="The Broad Institute Genomics Platform"/>
            <consortium name="The Broad Institute Genome Sequencing Center for Infectious Disease"/>
            <person name="Wu L."/>
            <person name="Ma J."/>
        </authorList>
    </citation>
    <scope>NUCLEOTIDE SEQUENCE [LARGE SCALE GENOMIC DNA]</scope>
    <source>
        <strain evidence="8 9">CGMCC 1.12553</strain>
    </source>
</reference>
<name>A0ABD5P8D2_9EURY</name>
<sequence>MRRPLTASLALVGLLATAGLASAHVKYVTPGADPVAVAEFLATALSDPFNLFVLGSGGVVVGLTVAAYLKVRPLRRDVNLFRESLAGYEDLLPWLLRLSLGLPLVGAGFSGYLFSPAVEPANAVFVRLFGITVGFLLLFGLATRFVAAVGLLVYVVGLVVNPALLLAVEYLPGFLAVLLVGPGRPSADDVLATLAADHSTVYSRFDLAYHEVAEPFAARVAPYRDYVPTVVRVGLGVAFLYLGISQKLMNPGEALAVVEKYGLTGVVPVAPELWVVGAGLTEALVGTLLVVGAFVRASSLVAFLLFTTTLFGLPDDPVVAHISLFGLVSALLVTGAGPLSVDAWLSEHETGGEKATGGEAADRSVSRVADD</sequence>
<keyword evidence="5 7" id="KW-0472">Membrane</keyword>
<dbReference type="EMBL" id="JBHSDS010000003">
    <property type="protein sequence ID" value="MFC4357140.1"/>
    <property type="molecule type" value="Genomic_DNA"/>
</dbReference>
<gene>
    <name evidence="8" type="ORF">ACFO0N_04150</name>
</gene>
<dbReference type="Proteomes" id="UP001595921">
    <property type="component" value="Unassembled WGS sequence"/>
</dbReference>
<feature type="transmembrane region" description="Helical" evidence="7">
    <location>
        <begin position="318"/>
        <end position="339"/>
    </location>
</feature>
<feature type="compositionally biased region" description="Basic and acidic residues" evidence="6">
    <location>
        <begin position="360"/>
        <end position="371"/>
    </location>
</feature>
<feature type="transmembrane region" description="Helical" evidence="7">
    <location>
        <begin position="146"/>
        <end position="168"/>
    </location>
</feature>
<dbReference type="GO" id="GO:0005886">
    <property type="term" value="C:plasma membrane"/>
    <property type="evidence" value="ECO:0007669"/>
    <property type="project" value="UniProtKB-SubCell"/>
</dbReference>
<accession>A0ABD5P8D2</accession>
<comment type="caution">
    <text evidence="8">The sequence shown here is derived from an EMBL/GenBank/DDBJ whole genome shotgun (WGS) entry which is preliminary data.</text>
</comment>
<evidence type="ECO:0000256" key="4">
    <source>
        <dbReference type="ARBA" id="ARBA00022989"/>
    </source>
</evidence>
<evidence type="ECO:0000313" key="8">
    <source>
        <dbReference type="EMBL" id="MFC4357140.1"/>
    </source>
</evidence>
<feature type="transmembrane region" description="Helical" evidence="7">
    <location>
        <begin position="49"/>
        <end position="71"/>
    </location>
</feature>
<protein>
    <submittedName>
        <fullName evidence="8">DoxX family protein</fullName>
    </submittedName>
</protein>
<feature type="region of interest" description="Disordered" evidence="6">
    <location>
        <begin position="350"/>
        <end position="371"/>
    </location>
</feature>
<keyword evidence="4 7" id="KW-1133">Transmembrane helix</keyword>
<dbReference type="InterPro" id="IPR051907">
    <property type="entry name" value="DoxX-like_oxidoreductase"/>
</dbReference>
<proteinExistence type="predicted"/>
<organism evidence="8 9">
    <name type="scientific">Halobium salinum</name>
    <dbReference type="NCBI Taxonomy" id="1364940"/>
    <lineage>
        <taxon>Archaea</taxon>
        <taxon>Methanobacteriati</taxon>
        <taxon>Methanobacteriota</taxon>
        <taxon>Stenosarchaea group</taxon>
        <taxon>Halobacteria</taxon>
        <taxon>Halobacteriales</taxon>
        <taxon>Haloferacaceae</taxon>
        <taxon>Halobium</taxon>
    </lineage>
</organism>